<dbReference type="GO" id="GO:0016787">
    <property type="term" value="F:hydrolase activity"/>
    <property type="evidence" value="ECO:0007669"/>
    <property type="project" value="UniProtKB-KW"/>
</dbReference>
<protein>
    <submittedName>
        <fullName evidence="2">Alpha/beta fold hydrolase</fullName>
    </submittedName>
</protein>
<dbReference type="InterPro" id="IPR022742">
    <property type="entry name" value="Hydrolase_4"/>
</dbReference>
<evidence type="ECO:0000313" key="3">
    <source>
        <dbReference type="Proteomes" id="UP001385892"/>
    </source>
</evidence>
<proteinExistence type="predicted"/>
<organism evidence="2 3">
    <name type="scientific">Variovorax rhizosphaerae</name>
    <dbReference type="NCBI Taxonomy" id="1836200"/>
    <lineage>
        <taxon>Bacteria</taxon>
        <taxon>Pseudomonadati</taxon>
        <taxon>Pseudomonadota</taxon>
        <taxon>Betaproteobacteria</taxon>
        <taxon>Burkholderiales</taxon>
        <taxon>Comamonadaceae</taxon>
        <taxon>Variovorax</taxon>
    </lineage>
</organism>
<keyword evidence="3" id="KW-1185">Reference proteome</keyword>
<dbReference type="SUPFAM" id="SSF53474">
    <property type="entry name" value="alpha/beta-Hydrolases"/>
    <property type="match status" value="1"/>
</dbReference>
<evidence type="ECO:0000259" key="1">
    <source>
        <dbReference type="Pfam" id="PF12146"/>
    </source>
</evidence>
<accession>A0ABU8WTK6</accession>
<evidence type="ECO:0000313" key="2">
    <source>
        <dbReference type="EMBL" id="MEJ8850888.1"/>
    </source>
</evidence>
<dbReference type="PANTHER" id="PTHR42103:SF2">
    <property type="entry name" value="AB HYDROLASE-1 DOMAIN-CONTAINING PROTEIN"/>
    <property type="match status" value="1"/>
</dbReference>
<sequence length="217" mass="22941">MTRTQLETGTTLLDGPAGSMEVIVDAPVHPPRGIAVVAHPQPLLGGSATHKIPHLLARAMKDDGWLVARPNFRGVGASQGTHDGGVGETDDVVALIARLRSMHPGMPLALVGFSFGAFVQSRVARRLADLGEPARHVVLAGLPTGEVEGQRCYEPEGGLSGVLIIHGENDNRVPLGALLDWARPLSQPIMVVPGADHFFTGRLPVLRSLVLSHLART</sequence>
<feature type="domain" description="Serine aminopeptidase S33" evidence="1">
    <location>
        <begin position="54"/>
        <end position="127"/>
    </location>
</feature>
<dbReference type="PANTHER" id="PTHR42103">
    <property type="entry name" value="ALPHA/BETA-HYDROLASES SUPERFAMILY PROTEIN"/>
    <property type="match status" value="1"/>
</dbReference>
<dbReference type="InterPro" id="IPR029058">
    <property type="entry name" value="AB_hydrolase_fold"/>
</dbReference>
<comment type="caution">
    <text evidence="2">The sequence shown here is derived from an EMBL/GenBank/DDBJ whole genome shotgun (WGS) entry which is preliminary data.</text>
</comment>
<dbReference type="Gene3D" id="3.40.50.1820">
    <property type="entry name" value="alpha/beta hydrolase"/>
    <property type="match status" value="1"/>
</dbReference>
<gene>
    <name evidence="2" type="ORF">WKW82_29905</name>
</gene>
<dbReference type="RefSeq" id="WP_340346370.1">
    <property type="nucleotide sequence ID" value="NZ_JBBKZT010000018.1"/>
</dbReference>
<keyword evidence="2" id="KW-0378">Hydrolase</keyword>
<dbReference type="Proteomes" id="UP001385892">
    <property type="component" value="Unassembled WGS sequence"/>
</dbReference>
<dbReference type="Pfam" id="PF12146">
    <property type="entry name" value="Hydrolase_4"/>
    <property type="match status" value="1"/>
</dbReference>
<name>A0ABU8WTK6_9BURK</name>
<dbReference type="EMBL" id="JBBKZT010000018">
    <property type="protein sequence ID" value="MEJ8850888.1"/>
    <property type="molecule type" value="Genomic_DNA"/>
</dbReference>
<reference evidence="2 3" key="1">
    <citation type="submission" date="2024-03" db="EMBL/GenBank/DDBJ databases">
        <title>Novel species of the genus Variovorax.</title>
        <authorList>
            <person name="Liu Q."/>
            <person name="Xin Y.-H."/>
        </authorList>
    </citation>
    <scope>NUCLEOTIDE SEQUENCE [LARGE SCALE GENOMIC DNA]</scope>
    <source>
        <strain evidence="2 3">KACC 18900</strain>
    </source>
</reference>